<feature type="transmembrane region" description="Helical" evidence="5">
    <location>
        <begin position="100"/>
        <end position="122"/>
    </location>
</feature>
<feature type="transmembrane region" description="Helical" evidence="5">
    <location>
        <begin position="209"/>
        <end position="228"/>
    </location>
</feature>
<accession>A0ABR3XS47</accession>
<organism evidence="6 7">
    <name type="scientific">Phialemonium thermophilum</name>
    <dbReference type="NCBI Taxonomy" id="223376"/>
    <lineage>
        <taxon>Eukaryota</taxon>
        <taxon>Fungi</taxon>
        <taxon>Dikarya</taxon>
        <taxon>Ascomycota</taxon>
        <taxon>Pezizomycotina</taxon>
        <taxon>Sordariomycetes</taxon>
        <taxon>Sordariomycetidae</taxon>
        <taxon>Cephalothecales</taxon>
        <taxon>Cephalothecaceae</taxon>
        <taxon>Phialemonium</taxon>
    </lineage>
</organism>
<evidence type="ECO:0000313" key="6">
    <source>
        <dbReference type="EMBL" id="KAL1878561.1"/>
    </source>
</evidence>
<name>A0ABR3XS47_9PEZI</name>
<dbReference type="Pfam" id="PF03595">
    <property type="entry name" value="SLAC1"/>
    <property type="match status" value="1"/>
</dbReference>
<evidence type="ECO:0000256" key="3">
    <source>
        <dbReference type="ARBA" id="ARBA00022989"/>
    </source>
</evidence>
<dbReference type="PANTHER" id="PTHR31162:SF3">
    <property type="entry name" value="TRANSPORTER_MALIC ACID TRANSPORT PROTEIN, PUTATIVE-RELATED"/>
    <property type="match status" value="1"/>
</dbReference>
<dbReference type="Proteomes" id="UP001586593">
    <property type="component" value="Unassembled WGS sequence"/>
</dbReference>
<keyword evidence="4 5" id="KW-0472">Membrane</keyword>
<feature type="transmembrane region" description="Helical" evidence="5">
    <location>
        <begin position="134"/>
        <end position="157"/>
    </location>
</feature>
<dbReference type="InterPro" id="IPR004695">
    <property type="entry name" value="SLAC1/Mae1/Ssu1/TehA"/>
</dbReference>
<feature type="transmembrane region" description="Helical" evidence="5">
    <location>
        <begin position="248"/>
        <end position="270"/>
    </location>
</feature>
<protein>
    <recommendedName>
        <fullName evidence="8">C4-dicarboxylate transporter/malic acid transport protein</fullName>
    </recommendedName>
</protein>
<comment type="caution">
    <text evidence="6">The sequence shown here is derived from an EMBL/GenBank/DDBJ whole genome shotgun (WGS) entry which is preliminary data.</text>
</comment>
<comment type="subcellular location">
    <subcellularLocation>
        <location evidence="1">Membrane</location>
        <topology evidence="1">Multi-pass membrane protein</topology>
    </subcellularLocation>
</comment>
<gene>
    <name evidence="6" type="ORF">VTK73DRAFT_7826</name>
</gene>
<proteinExistence type="predicted"/>
<evidence type="ECO:0000256" key="2">
    <source>
        <dbReference type="ARBA" id="ARBA00022692"/>
    </source>
</evidence>
<keyword evidence="7" id="KW-1185">Reference proteome</keyword>
<evidence type="ECO:0008006" key="8">
    <source>
        <dbReference type="Google" id="ProtNLM"/>
    </source>
</evidence>
<dbReference type="PANTHER" id="PTHR31162">
    <property type="entry name" value="MALIC ACID TRANSPORT PROTEIN-RELATED"/>
    <property type="match status" value="1"/>
</dbReference>
<keyword evidence="2 5" id="KW-0812">Transmembrane</keyword>
<feature type="transmembrane region" description="Helical" evidence="5">
    <location>
        <begin position="169"/>
        <end position="197"/>
    </location>
</feature>
<evidence type="ECO:0000313" key="7">
    <source>
        <dbReference type="Proteomes" id="UP001586593"/>
    </source>
</evidence>
<dbReference type="CDD" id="cd09317">
    <property type="entry name" value="TDT_Mae1_like"/>
    <property type="match status" value="1"/>
</dbReference>
<keyword evidence="3 5" id="KW-1133">Transmembrane helix</keyword>
<dbReference type="EMBL" id="JAZHXJ010000052">
    <property type="protein sequence ID" value="KAL1878561.1"/>
    <property type="molecule type" value="Genomic_DNA"/>
</dbReference>
<dbReference type="InterPro" id="IPR030185">
    <property type="entry name" value="Mae1"/>
</dbReference>
<feature type="transmembrane region" description="Helical" evidence="5">
    <location>
        <begin position="318"/>
        <end position="337"/>
    </location>
</feature>
<reference evidence="6 7" key="1">
    <citation type="journal article" date="2024" name="Commun. Biol.">
        <title>Comparative genomic analysis of thermophilic fungi reveals convergent evolutionary adaptations and gene losses.</title>
        <authorList>
            <person name="Steindorff A.S."/>
            <person name="Aguilar-Pontes M.V."/>
            <person name="Robinson A.J."/>
            <person name="Andreopoulos B."/>
            <person name="LaButti K."/>
            <person name="Kuo A."/>
            <person name="Mondo S."/>
            <person name="Riley R."/>
            <person name="Otillar R."/>
            <person name="Haridas S."/>
            <person name="Lipzen A."/>
            <person name="Grimwood J."/>
            <person name="Schmutz J."/>
            <person name="Clum A."/>
            <person name="Reid I.D."/>
            <person name="Moisan M.C."/>
            <person name="Butler G."/>
            <person name="Nguyen T.T.M."/>
            <person name="Dewar K."/>
            <person name="Conant G."/>
            <person name="Drula E."/>
            <person name="Henrissat B."/>
            <person name="Hansel C."/>
            <person name="Singer S."/>
            <person name="Hutchinson M.I."/>
            <person name="de Vries R.P."/>
            <person name="Natvig D.O."/>
            <person name="Powell A.J."/>
            <person name="Tsang A."/>
            <person name="Grigoriev I.V."/>
        </authorList>
    </citation>
    <scope>NUCLEOTIDE SEQUENCE [LARGE SCALE GENOMIC DNA]</scope>
    <source>
        <strain evidence="6 7">ATCC 24622</strain>
    </source>
</reference>
<feature type="transmembrane region" description="Helical" evidence="5">
    <location>
        <begin position="27"/>
        <end position="46"/>
    </location>
</feature>
<feature type="transmembrane region" description="Helical" evidence="5">
    <location>
        <begin position="66"/>
        <end position="88"/>
    </location>
</feature>
<evidence type="ECO:0000256" key="4">
    <source>
        <dbReference type="ARBA" id="ARBA00023136"/>
    </source>
</evidence>
<evidence type="ECO:0000256" key="1">
    <source>
        <dbReference type="ARBA" id="ARBA00004141"/>
    </source>
</evidence>
<dbReference type="InterPro" id="IPR038665">
    <property type="entry name" value="Voltage-dep_anion_channel_sf"/>
</dbReference>
<evidence type="ECO:0000256" key="5">
    <source>
        <dbReference type="SAM" id="Phobius"/>
    </source>
</evidence>
<feature type="transmembrane region" description="Helical" evidence="5">
    <location>
        <begin position="291"/>
        <end position="312"/>
    </location>
</feature>
<sequence>MTMATGGVANALHSVPFGSRWITGLGFFFYFLNMLLFIMNCVMITLRFHWRPGSFITSFTDQFESLFIPAFFVSIATILLTTCEYGIPHTGPWLLRTMRALFWSYVGVSMLASAGMYLILWSTLIFPIHTMTPVWVFPAYPLLLTAPFGSTLVSSAIRSQQLHLLNGVAISLTCITVQGTAFLIAFMICAAFLYRLMTQKLPRDHQRPGIFISIGPPAFTVSGIVLLGNEAHNIFEEGFLNTQHTVSILKLFSVMAGLWLWGLSLWFFLVSVGSLWKYVLPEHKMPFQMTWFSFVFPNTALVTATFQLGRAFDNNGLRIFGCVLTACLILVWVIVFLRMLHCLWQRELLWPLDAD</sequence>
<dbReference type="Gene3D" id="1.50.10.150">
    <property type="entry name" value="Voltage-dependent anion channel"/>
    <property type="match status" value="1"/>
</dbReference>